<gene>
    <name evidence="1" type="ORF">DERYTH_LOCUS28393</name>
</gene>
<organism evidence="1 2">
    <name type="scientific">Dentiscutata erythropus</name>
    <dbReference type="NCBI Taxonomy" id="1348616"/>
    <lineage>
        <taxon>Eukaryota</taxon>
        <taxon>Fungi</taxon>
        <taxon>Fungi incertae sedis</taxon>
        <taxon>Mucoromycota</taxon>
        <taxon>Glomeromycotina</taxon>
        <taxon>Glomeromycetes</taxon>
        <taxon>Diversisporales</taxon>
        <taxon>Gigasporaceae</taxon>
        <taxon>Dentiscutata</taxon>
    </lineage>
</organism>
<sequence>TIKGKITNNRIQEQFSNQEIFEEYKTPYDSDEQTIQLKNQIT</sequence>
<accession>A0A9N9KGQ9</accession>
<dbReference type="EMBL" id="CAJVPY010070530">
    <property type="protein sequence ID" value="CAG8827915.1"/>
    <property type="molecule type" value="Genomic_DNA"/>
</dbReference>
<evidence type="ECO:0000313" key="2">
    <source>
        <dbReference type="Proteomes" id="UP000789405"/>
    </source>
</evidence>
<dbReference type="AlphaFoldDB" id="A0A9N9KGQ9"/>
<proteinExistence type="predicted"/>
<comment type="caution">
    <text evidence="1">The sequence shown here is derived from an EMBL/GenBank/DDBJ whole genome shotgun (WGS) entry which is preliminary data.</text>
</comment>
<feature type="non-terminal residue" evidence="1">
    <location>
        <position position="42"/>
    </location>
</feature>
<reference evidence="1" key="1">
    <citation type="submission" date="2021-06" db="EMBL/GenBank/DDBJ databases">
        <authorList>
            <person name="Kallberg Y."/>
            <person name="Tangrot J."/>
            <person name="Rosling A."/>
        </authorList>
    </citation>
    <scope>NUCLEOTIDE SEQUENCE</scope>
    <source>
        <strain evidence="1">MA453B</strain>
    </source>
</reference>
<protein>
    <submittedName>
        <fullName evidence="1">16304_t:CDS:1</fullName>
    </submittedName>
</protein>
<keyword evidence="2" id="KW-1185">Reference proteome</keyword>
<feature type="non-terminal residue" evidence="1">
    <location>
        <position position="1"/>
    </location>
</feature>
<dbReference type="Proteomes" id="UP000789405">
    <property type="component" value="Unassembled WGS sequence"/>
</dbReference>
<evidence type="ECO:0000313" key="1">
    <source>
        <dbReference type="EMBL" id="CAG8827915.1"/>
    </source>
</evidence>
<name>A0A9N9KGQ9_9GLOM</name>